<dbReference type="PANTHER" id="PTHR30027:SF3">
    <property type="entry name" value="16S RRNA (URACIL(1498)-N(3))-METHYLTRANSFERASE"/>
    <property type="match status" value="1"/>
</dbReference>
<keyword evidence="3 10" id="KW-0963">Cytoplasm</keyword>
<dbReference type="AlphaFoldDB" id="A0A521FZZ3"/>
<evidence type="ECO:0000313" key="14">
    <source>
        <dbReference type="Proteomes" id="UP000316238"/>
    </source>
</evidence>
<dbReference type="CDD" id="cd18084">
    <property type="entry name" value="RsmE-like"/>
    <property type="match status" value="1"/>
</dbReference>
<proteinExistence type="inferred from homology"/>
<evidence type="ECO:0000256" key="6">
    <source>
        <dbReference type="ARBA" id="ARBA00022679"/>
    </source>
</evidence>
<comment type="catalytic activity">
    <reaction evidence="9 10">
        <text>uridine(1498) in 16S rRNA + S-adenosyl-L-methionine = N(3)-methyluridine(1498) in 16S rRNA + S-adenosyl-L-homocysteine + H(+)</text>
        <dbReference type="Rhea" id="RHEA:42920"/>
        <dbReference type="Rhea" id="RHEA-COMP:10283"/>
        <dbReference type="Rhea" id="RHEA-COMP:10284"/>
        <dbReference type="ChEBI" id="CHEBI:15378"/>
        <dbReference type="ChEBI" id="CHEBI:57856"/>
        <dbReference type="ChEBI" id="CHEBI:59789"/>
        <dbReference type="ChEBI" id="CHEBI:65315"/>
        <dbReference type="ChEBI" id="CHEBI:74502"/>
        <dbReference type="EC" id="2.1.1.193"/>
    </reaction>
</comment>
<comment type="function">
    <text evidence="8 10">Specifically methylates the N3 position of the uracil ring of uridine 1498 (m3U1498) in 16S rRNA. Acts on the fully assembled 30S ribosomal subunit.</text>
</comment>
<dbReference type="Proteomes" id="UP000316238">
    <property type="component" value="Unassembled WGS sequence"/>
</dbReference>
<evidence type="ECO:0000256" key="2">
    <source>
        <dbReference type="ARBA" id="ARBA00005528"/>
    </source>
</evidence>
<dbReference type="InterPro" id="IPR006700">
    <property type="entry name" value="RsmE"/>
</dbReference>
<comment type="subcellular location">
    <subcellularLocation>
        <location evidence="1 10">Cytoplasm</location>
    </subcellularLocation>
</comment>
<evidence type="ECO:0000259" key="12">
    <source>
        <dbReference type="Pfam" id="PF20260"/>
    </source>
</evidence>
<dbReference type="Gene3D" id="3.40.1280.10">
    <property type="match status" value="1"/>
</dbReference>
<dbReference type="InterPro" id="IPR029026">
    <property type="entry name" value="tRNA_m1G_MTases_N"/>
</dbReference>
<dbReference type="InterPro" id="IPR046887">
    <property type="entry name" value="RsmE_PUA-like"/>
</dbReference>
<evidence type="ECO:0000256" key="8">
    <source>
        <dbReference type="ARBA" id="ARBA00025699"/>
    </source>
</evidence>
<keyword evidence="6 10" id="KW-0808">Transferase</keyword>
<accession>A0A521FZZ3</accession>
<evidence type="ECO:0000256" key="10">
    <source>
        <dbReference type="PIRNR" id="PIRNR015601"/>
    </source>
</evidence>
<evidence type="ECO:0000256" key="9">
    <source>
        <dbReference type="ARBA" id="ARBA00047944"/>
    </source>
</evidence>
<dbReference type="GO" id="GO:0005737">
    <property type="term" value="C:cytoplasm"/>
    <property type="evidence" value="ECO:0007669"/>
    <property type="project" value="UniProtKB-SubCell"/>
</dbReference>
<dbReference type="GO" id="GO:0070042">
    <property type="term" value="F:rRNA (uridine-N3-)-methyltransferase activity"/>
    <property type="evidence" value="ECO:0007669"/>
    <property type="project" value="TreeGrafter"/>
</dbReference>
<evidence type="ECO:0000256" key="1">
    <source>
        <dbReference type="ARBA" id="ARBA00004496"/>
    </source>
</evidence>
<dbReference type="SUPFAM" id="SSF75217">
    <property type="entry name" value="alpha/beta knot"/>
    <property type="match status" value="1"/>
</dbReference>
<organism evidence="13 14">
    <name type="scientific">Candidatus Electronema aureum</name>
    <dbReference type="NCBI Taxonomy" id="2005002"/>
    <lineage>
        <taxon>Bacteria</taxon>
        <taxon>Pseudomonadati</taxon>
        <taxon>Thermodesulfobacteriota</taxon>
        <taxon>Desulfobulbia</taxon>
        <taxon>Desulfobulbales</taxon>
        <taxon>Desulfobulbaceae</taxon>
        <taxon>Candidatus Electronema</taxon>
    </lineage>
</organism>
<dbReference type="InterPro" id="IPR015947">
    <property type="entry name" value="PUA-like_sf"/>
</dbReference>
<dbReference type="PIRSF" id="PIRSF015601">
    <property type="entry name" value="MTase_slr0722"/>
    <property type="match status" value="1"/>
</dbReference>
<evidence type="ECO:0000256" key="7">
    <source>
        <dbReference type="ARBA" id="ARBA00022691"/>
    </source>
</evidence>
<sequence length="242" mass="26607">MRRFFYNPAQDTTEYVLITGAEAHHLKTVLRMHVGAKAELYDGAGSLICGEIEQISANSVSFRILSRRQEQESCSPLTLVQALLNKGKKMDTVVQKATELGVHSFVPVITRYCEPQGKDSQLLQRWQRIMLEACKQCGRPVPMQISLPQPLHELTFPAVSRKIMPWENETTCPFAALGLTAGQPVTLLIGPEGGFHIDEVEHAQASGFTTVSLGPRILRAETASIVAAALVQNALHNLDPLP</sequence>
<keyword evidence="5 10" id="KW-0489">Methyltransferase</keyword>
<dbReference type="EC" id="2.1.1.193" evidence="10"/>
<evidence type="ECO:0000256" key="3">
    <source>
        <dbReference type="ARBA" id="ARBA00022490"/>
    </source>
</evidence>
<dbReference type="Pfam" id="PF20260">
    <property type="entry name" value="PUA_4"/>
    <property type="match status" value="1"/>
</dbReference>
<protein>
    <recommendedName>
        <fullName evidence="10">Ribosomal RNA small subunit methyltransferase E</fullName>
        <ecNumber evidence="10">2.1.1.193</ecNumber>
    </recommendedName>
</protein>
<dbReference type="GO" id="GO:0070475">
    <property type="term" value="P:rRNA base methylation"/>
    <property type="evidence" value="ECO:0007669"/>
    <property type="project" value="TreeGrafter"/>
</dbReference>
<reference evidence="13" key="1">
    <citation type="submission" date="2017-07" db="EMBL/GenBank/DDBJ databases">
        <title>The cable genome - Insights into the physiology and evolution of filamentous bacteria capable of sulfide oxidation via long distance electron transfer.</title>
        <authorList>
            <person name="Thorup C."/>
            <person name="Bjerg J.T."/>
            <person name="Schreiber L."/>
            <person name="Nielsen L.P."/>
            <person name="Kjeldsen K.U."/>
            <person name="Boesen T."/>
            <person name="Boggild A."/>
            <person name="Meysman F."/>
            <person name="Geelhoed J."/>
            <person name="Schramm A."/>
        </authorList>
    </citation>
    <scope>NUCLEOTIDE SEQUENCE [LARGE SCALE GENOMIC DNA]</scope>
    <source>
        <strain evidence="13">GS</strain>
    </source>
</reference>
<gene>
    <name evidence="13" type="ORF">CDV28_13010</name>
</gene>
<dbReference type="EMBL" id="NQJD01000030">
    <property type="protein sequence ID" value="TAA74315.1"/>
    <property type="molecule type" value="Genomic_DNA"/>
</dbReference>
<feature type="domain" description="Ribosomal RNA small subunit methyltransferase E PUA-like" evidence="12">
    <location>
        <begin position="18"/>
        <end position="65"/>
    </location>
</feature>
<dbReference type="InterPro" id="IPR029028">
    <property type="entry name" value="Alpha/beta_knot_MTases"/>
</dbReference>
<dbReference type="Pfam" id="PF04452">
    <property type="entry name" value="Methyltrans_RNA"/>
    <property type="match status" value="1"/>
</dbReference>
<keyword evidence="7 10" id="KW-0949">S-adenosyl-L-methionine</keyword>
<evidence type="ECO:0000256" key="4">
    <source>
        <dbReference type="ARBA" id="ARBA00022552"/>
    </source>
</evidence>
<name>A0A521FZZ3_9BACT</name>
<evidence type="ECO:0000259" key="11">
    <source>
        <dbReference type="Pfam" id="PF04452"/>
    </source>
</evidence>
<comment type="similarity">
    <text evidence="2 10">Belongs to the RNA methyltransferase RsmE family.</text>
</comment>
<dbReference type="InterPro" id="IPR046886">
    <property type="entry name" value="RsmE_MTase_dom"/>
</dbReference>
<comment type="caution">
    <text evidence="13">The sequence shown here is derived from an EMBL/GenBank/DDBJ whole genome shotgun (WGS) entry which is preliminary data.</text>
</comment>
<dbReference type="PANTHER" id="PTHR30027">
    <property type="entry name" value="RIBOSOMAL RNA SMALL SUBUNIT METHYLTRANSFERASE E"/>
    <property type="match status" value="1"/>
</dbReference>
<feature type="domain" description="Ribosomal RNA small subunit methyltransferase E methyltransferase" evidence="11">
    <location>
        <begin position="75"/>
        <end position="232"/>
    </location>
</feature>
<keyword evidence="14" id="KW-1185">Reference proteome</keyword>
<dbReference type="NCBIfam" id="TIGR00046">
    <property type="entry name" value="RsmE family RNA methyltransferase"/>
    <property type="match status" value="1"/>
</dbReference>
<dbReference type="SUPFAM" id="SSF88697">
    <property type="entry name" value="PUA domain-like"/>
    <property type="match status" value="1"/>
</dbReference>
<evidence type="ECO:0000313" key="13">
    <source>
        <dbReference type="EMBL" id="TAA74315.1"/>
    </source>
</evidence>
<evidence type="ECO:0000256" key="5">
    <source>
        <dbReference type="ARBA" id="ARBA00022603"/>
    </source>
</evidence>
<keyword evidence="4 10" id="KW-0698">rRNA processing</keyword>